<dbReference type="FunFam" id="3.30.160.60:FF:000118">
    <property type="entry name" value="Ataxin-7-like protein 3"/>
    <property type="match status" value="1"/>
</dbReference>
<keyword evidence="14" id="KW-1185">Reference proteome</keyword>
<dbReference type="GO" id="GO:0006325">
    <property type="term" value="P:chromatin organization"/>
    <property type="evidence" value="ECO:0007669"/>
    <property type="project" value="UniProtKB-KW"/>
</dbReference>
<evidence type="ECO:0000256" key="10">
    <source>
        <dbReference type="HAMAP-Rule" id="MF_03047"/>
    </source>
</evidence>
<comment type="function">
    <text evidence="10 11">Functions as component of the transcription regulatory histone acetylation (HAT) complex SAGA. At the promoters, SAGA is required for recruitment of the basal transcription machinery. It influences RNA polymerase II transcriptional activity through different activities such as TBP interaction and promoter selectivity, interaction with transcription activators, and chromatin modification through histone acetylation and deubiquitination. SAGA acetylates nucleosomal histone H3 to some extent (to form H3K9ac, H3K14ac, H3K18ac and H3K23ac). SAGA interacts with DNA via upstream activating sequences (UASs). Involved in transcriptional regulation of a subset of SAGA-regulated genes. Within the SAGA complex, participates in a subcomplex, that specifically deubiquitinates histones H2B.</text>
</comment>
<dbReference type="GO" id="GO:0003713">
    <property type="term" value="F:transcription coactivator activity"/>
    <property type="evidence" value="ECO:0007669"/>
    <property type="project" value="UniProtKB-UniRule"/>
</dbReference>
<feature type="domain" description="Yeast SAGA-associated factor 11 N-terminal" evidence="12">
    <location>
        <begin position="3"/>
        <end position="41"/>
    </location>
</feature>
<evidence type="ECO:0000256" key="5">
    <source>
        <dbReference type="ARBA" id="ARBA00022853"/>
    </source>
</evidence>
<comment type="subunit">
    <text evidence="10 11">Component of the 1.8 MDa SAGA transcription coactivator-HAT complex. SAGA is built of 5 distinct domains with specialized functions. Within the SAGA complex, SUS1, SGF11, SGF73 and UBP8 form an additional subcomplex of SAGA called the DUB module (deubiquitination module). Interacts directly with SGF73, SUS1 and UBP8.</text>
</comment>
<evidence type="ECO:0000313" key="13">
    <source>
        <dbReference type="EMBL" id="QLG71790.1"/>
    </source>
</evidence>
<comment type="subcellular location">
    <subcellularLocation>
        <location evidence="1 10 11">Nucleus</location>
    </subcellularLocation>
</comment>
<dbReference type="Proteomes" id="UP000509704">
    <property type="component" value="Chromosome 3"/>
</dbReference>
<keyword evidence="7 10" id="KW-0010">Activator</keyword>
<dbReference type="EMBL" id="CP058606">
    <property type="protein sequence ID" value="QLG71790.1"/>
    <property type="molecule type" value="Genomic_DNA"/>
</dbReference>
<evidence type="ECO:0000256" key="11">
    <source>
        <dbReference type="RuleBase" id="RU261113"/>
    </source>
</evidence>
<dbReference type="HAMAP" id="MF_03047">
    <property type="entry name" value="Sgf11"/>
    <property type="match status" value="1"/>
</dbReference>
<dbReference type="InterPro" id="IPR013246">
    <property type="entry name" value="SAGA_su_Sgf11"/>
</dbReference>
<dbReference type="GO" id="GO:0008270">
    <property type="term" value="F:zinc ion binding"/>
    <property type="evidence" value="ECO:0007669"/>
    <property type="project" value="UniProtKB-UniRule"/>
</dbReference>
<proteinExistence type="inferred from homology"/>
<protein>
    <recommendedName>
        <fullName evidence="10 11">SAGA-associated factor 11</fullName>
    </recommendedName>
</protein>
<gene>
    <name evidence="10" type="primary">SGF11</name>
    <name evidence="13" type="ORF">HG535_0C01390</name>
</gene>
<keyword evidence="8 10" id="KW-0804">Transcription</keyword>
<keyword evidence="2 10" id="KW-0479">Metal-binding</keyword>
<dbReference type="Pfam" id="PF08209">
    <property type="entry name" value="Sgf11"/>
    <property type="match status" value="1"/>
</dbReference>
<feature type="zinc finger region" description="SGF11-type" evidence="10">
    <location>
        <begin position="68"/>
        <end position="89"/>
    </location>
</feature>
<dbReference type="GO" id="GO:0000124">
    <property type="term" value="C:SAGA complex"/>
    <property type="evidence" value="ECO:0007669"/>
    <property type="project" value="UniProtKB-UniRule"/>
</dbReference>
<reference evidence="13 14" key="1">
    <citation type="submission" date="2020-07" db="EMBL/GenBank/DDBJ databases">
        <title>The yeast mating-type switching endonuclease HO is a domesticated member of an unorthodox homing genetic element family.</title>
        <authorList>
            <person name="Coughlan A.Y."/>
            <person name="Lombardi L."/>
            <person name="Braun-Galleani S."/>
            <person name="Martos A.R."/>
            <person name="Galeote V."/>
            <person name="Bigey F."/>
            <person name="Dequin S."/>
            <person name="Byrne K.P."/>
            <person name="Wolfe K.H."/>
        </authorList>
    </citation>
    <scope>NUCLEOTIDE SEQUENCE [LARGE SCALE GENOMIC DNA]</scope>
    <source>
        <strain evidence="13 14">NRRL Y-6702</strain>
    </source>
</reference>
<dbReference type="GO" id="GO:0071819">
    <property type="term" value="C:DUBm complex"/>
    <property type="evidence" value="ECO:0007669"/>
    <property type="project" value="UniProtKB-UniRule"/>
</dbReference>
<dbReference type="Pfam" id="PF18519">
    <property type="entry name" value="Sgf11_N"/>
    <property type="match status" value="1"/>
</dbReference>
<evidence type="ECO:0000256" key="1">
    <source>
        <dbReference type="ARBA" id="ARBA00004123"/>
    </source>
</evidence>
<dbReference type="AlphaFoldDB" id="A0A7H9AZK4"/>
<sequence>MTETIESMSKGIFHNLITTIIQDIVARETTRQQLLRARYPDLKPYFYDPKHELDVFGQPKQQESSHYISCSNCSRKVSANRFAAHLQRCLSRGARK</sequence>
<keyword evidence="3 10" id="KW-0863">Zinc-finger</keyword>
<evidence type="ECO:0000313" key="14">
    <source>
        <dbReference type="Proteomes" id="UP000509704"/>
    </source>
</evidence>
<evidence type="ECO:0000256" key="4">
    <source>
        <dbReference type="ARBA" id="ARBA00022833"/>
    </source>
</evidence>
<name>A0A7H9AZK4_ZYGMR</name>
<organism evidence="13 14">
    <name type="scientific">Zygotorulaspora mrakii</name>
    <name type="common">Zygosaccharomyces mrakii</name>
    <dbReference type="NCBI Taxonomy" id="42260"/>
    <lineage>
        <taxon>Eukaryota</taxon>
        <taxon>Fungi</taxon>
        <taxon>Dikarya</taxon>
        <taxon>Ascomycota</taxon>
        <taxon>Saccharomycotina</taxon>
        <taxon>Saccharomycetes</taxon>
        <taxon>Saccharomycetales</taxon>
        <taxon>Saccharomycetaceae</taxon>
        <taxon>Zygotorulaspora</taxon>
    </lineage>
</organism>
<dbReference type="OrthoDB" id="21557at2759"/>
<evidence type="ECO:0000256" key="7">
    <source>
        <dbReference type="ARBA" id="ARBA00023159"/>
    </source>
</evidence>
<comment type="domain">
    <text evidence="10">The C-terminal SGF11-type zinc-finger domain together with the C-terminal catalytic domain of UBP8 forms the 'catalytic lobe' of the SAGA deubiquitination module.</text>
</comment>
<accession>A0A7H9AZK4</accession>
<evidence type="ECO:0000256" key="2">
    <source>
        <dbReference type="ARBA" id="ARBA00022723"/>
    </source>
</evidence>
<comment type="domain">
    <text evidence="10">The long N-terminal helix forms part of the 'assembly lobe' of the SAGA deubiquitination module.</text>
</comment>
<keyword evidence="5 10" id="KW-0156">Chromatin regulator</keyword>
<keyword evidence="4 10" id="KW-0862">Zinc</keyword>
<dbReference type="Gene3D" id="1.10.287.210">
    <property type="match status" value="1"/>
</dbReference>
<evidence type="ECO:0000256" key="8">
    <source>
        <dbReference type="ARBA" id="ARBA00023163"/>
    </source>
</evidence>
<keyword evidence="6 10" id="KW-0805">Transcription regulation</keyword>
<comment type="similarity">
    <text evidence="10 11">Belongs to the SGF11 family.</text>
</comment>
<dbReference type="InterPro" id="IPR041216">
    <property type="entry name" value="Sgf11_N"/>
</dbReference>
<dbReference type="Gene3D" id="3.30.160.60">
    <property type="entry name" value="Classic Zinc Finger"/>
    <property type="match status" value="1"/>
</dbReference>
<evidence type="ECO:0000256" key="9">
    <source>
        <dbReference type="ARBA" id="ARBA00023242"/>
    </source>
</evidence>
<evidence type="ECO:0000256" key="6">
    <source>
        <dbReference type="ARBA" id="ARBA00023015"/>
    </source>
</evidence>
<keyword evidence="9 10" id="KW-0539">Nucleus</keyword>
<evidence type="ECO:0000259" key="12">
    <source>
        <dbReference type="Pfam" id="PF18519"/>
    </source>
</evidence>
<evidence type="ECO:0000256" key="3">
    <source>
        <dbReference type="ARBA" id="ARBA00022771"/>
    </source>
</evidence>